<dbReference type="EMBL" id="GBRH01192411">
    <property type="protein sequence ID" value="JAE05485.1"/>
    <property type="molecule type" value="Transcribed_RNA"/>
</dbReference>
<accession>A0A0A9EXJ0</accession>
<evidence type="ECO:0000313" key="1">
    <source>
        <dbReference type="EMBL" id="JAE05485.1"/>
    </source>
</evidence>
<organism evidence="1">
    <name type="scientific">Arundo donax</name>
    <name type="common">Giant reed</name>
    <name type="synonym">Donax arundinaceus</name>
    <dbReference type="NCBI Taxonomy" id="35708"/>
    <lineage>
        <taxon>Eukaryota</taxon>
        <taxon>Viridiplantae</taxon>
        <taxon>Streptophyta</taxon>
        <taxon>Embryophyta</taxon>
        <taxon>Tracheophyta</taxon>
        <taxon>Spermatophyta</taxon>
        <taxon>Magnoliopsida</taxon>
        <taxon>Liliopsida</taxon>
        <taxon>Poales</taxon>
        <taxon>Poaceae</taxon>
        <taxon>PACMAD clade</taxon>
        <taxon>Arundinoideae</taxon>
        <taxon>Arundineae</taxon>
        <taxon>Arundo</taxon>
    </lineage>
</organism>
<reference evidence="1" key="1">
    <citation type="submission" date="2014-09" db="EMBL/GenBank/DDBJ databases">
        <authorList>
            <person name="Magalhaes I.L.F."/>
            <person name="Oliveira U."/>
            <person name="Santos F.R."/>
            <person name="Vidigal T.H.D.A."/>
            <person name="Brescovit A.D."/>
            <person name="Santos A.J."/>
        </authorList>
    </citation>
    <scope>NUCLEOTIDE SEQUENCE</scope>
    <source>
        <tissue evidence="1">Shoot tissue taken approximately 20 cm above the soil surface</tissue>
    </source>
</reference>
<sequence length="52" mass="5990">MKGAMPKCPFIEMRDRIYFSTTYSFFTVDSLDVCHCMYLGTPSVQNIRGFSP</sequence>
<proteinExistence type="predicted"/>
<name>A0A0A9EXJ0_ARUDO</name>
<dbReference type="AlphaFoldDB" id="A0A0A9EXJ0"/>
<reference evidence="1" key="2">
    <citation type="journal article" date="2015" name="Data Brief">
        <title>Shoot transcriptome of the giant reed, Arundo donax.</title>
        <authorList>
            <person name="Barrero R.A."/>
            <person name="Guerrero F.D."/>
            <person name="Moolhuijzen P."/>
            <person name="Goolsby J.A."/>
            <person name="Tidwell J."/>
            <person name="Bellgard S.E."/>
            <person name="Bellgard M.I."/>
        </authorList>
    </citation>
    <scope>NUCLEOTIDE SEQUENCE</scope>
    <source>
        <tissue evidence="1">Shoot tissue taken approximately 20 cm above the soil surface</tissue>
    </source>
</reference>
<protein>
    <submittedName>
        <fullName evidence="1">Uncharacterized protein</fullName>
    </submittedName>
</protein>